<comment type="caution">
    <text evidence="1">The sequence shown here is derived from an EMBL/GenBank/DDBJ whole genome shotgun (WGS) entry which is preliminary data.</text>
</comment>
<sequence length="80" mass="8842">MGKAGVVRSLTSQERYSAEATLSDCGNIERLWQSDSLAVGSRPRLTCLLCPELYLIQLRHFRILSSCVEICKSVMSGHLG</sequence>
<dbReference type="Proteomes" id="UP000007978">
    <property type="component" value="Chromosome 4"/>
</dbReference>
<evidence type="ECO:0000313" key="1">
    <source>
        <dbReference type="EMBL" id="EKJ69691.1"/>
    </source>
</evidence>
<evidence type="ECO:0000313" key="2">
    <source>
        <dbReference type="Proteomes" id="UP000007978"/>
    </source>
</evidence>
<name>K3UDP6_FUSPC</name>
<reference evidence="1 2" key="1">
    <citation type="journal article" date="2012" name="PLoS Pathog.">
        <title>Comparative pathogenomics reveals horizontally acquired novel virulence genes in fungi infecting cereal hosts.</title>
        <authorList>
            <person name="Gardiner D.M."/>
            <person name="McDonald M.C."/>
            <person name="Covarelli L."/>
            <person name="Solomon P.S."/>
            <person name="Rusu A.G."/>
            <person name="Marshall M."/>
            <person name="Kazan K."/>
            <person name="Chakraborty S."/>
            <person name="McDonald B.A."/>
            <person name="Manners J.M."/>
        </authorList>
    </citation>
    <scope>NUCLEOTIDE SEQUENCE [LARGE SCALE GENOMIC DNA]</scope>
    <source>
        <strain evidence="1 2">CS3096</strain>
    </source>
</reference>
<keyword evidence="2" id="KW-1185">Reference proteome</keyword>
<organism evidence="1 2">
    <name type="scientific">Fusarium pseudograminearum (strain CS3096)</name>
    <name type="common">Wheat and barley crown-rot fungus</name>
    <dbReference type="NCBI Taxonomy" id="1028729"/>
    <lineage>
        <taxon>Eukaryota</taxon>
        <taxon>Fungi</taxon>
        <taxon>Dikarya</taxon>
        <taxon>Ascomycota</taxon>
        <taxon>Pezizomycotina</taxon>
        <taxon>Sordariomycetes</taxon>
        <taxon>Hypocreomycetidae</taxon>
        <taxon>Hypocreales</taxon>
        <taxon>Nectriaceae</taxon>
        <taxon>Fusarium</taxon>
    </lineage>
</organism>
<dbReference type="GeneID" id="20368722"/>
<protein>
    <submittedName>
        <fullName evidence="1">Uncharacterized protein</fullName>
    </submittedName>
</protein>
<accession>K3UDP6</accession>
<gene>
    <name evidence="1" type="ORF">FPSE_10105</name>
</gene>
<dbReference type="EMBL" id="AFNW01000329">
    <property type="protein sequence ID" value="EKJ69691.1"/>
    <property type="molecule type" value="Genomic_DNA"/>
</dbReference>
<dbReference type="KEGG" id="fpu:FPSE_10105"/>
<dbReference type="HOGENOM" id="CLU_2589868_0_0_1"/>
<dbReference type="RefSeq" id="XP_009261497.1">
    <property type="nucleotide sequence ID" value="XM_009263222.1"/>
</dbReference>
<dbReference type="AlphaFoldDB" id="K3UDP6"/>
<proteinExistence type="predicted"/>